<protein>
    <submittedName>
        <fullName evidence="1">Uncharacterized protein</fullName>
    </submittedName>
</protein>
<accession>A0A8J7W8X0</accession>
<evidence type="ECO:0000313" key="1">
    <source>
        <dbReference type="EMBL" id="MBR1369906.1"/>
    </source>
</evidence>
<comment type="caution">
    <text evidence="1">The sequence shown here is derived from an EMBL/GenBank/DDBJ whole genome shotgun (WGS) entry which is preliminary data.</text>
</comment>
<keyword evidence="2" id="KW-1185">Reference proteome</keyword>
<dbReference type="Proteomes" id="UP000730161">
    <property type="component" value="Unassembled WGS sequence"/>
</dbReference>
<dbReference type="OrthoDB" id="114322at2157"/>
<sequence length="181" mass="20319">MISSSVTLFDGVNFSEIRRSCPSCTGPLRRHDVRKKRFARLIWGESTRNINVYITRYRCGECHRLWYADEPFYPDTRHGVPVVDLAVALSTKYPFHKTARILSGLGILIDRGTVRLYNRLPIPETTDMYGIPVPNRIIALSGLVAEGGAIEGAELLAALSLPFTERAAPERCPASEEERDE</sequence>
<dbReference type="AlphaFoldDB" id="A0A8J7W8X0"/>
<gene>
    <name evidence="1" type="ORF">RJ53_10625</name>
</gene>
<organism evidence="1 2">
    <name type="scientific">Methanocalculus chunghsingensis</name>
    <dbReference type="NCBI Taxonomy" id="156457"/>
    <lineage>
        <taxon>Archaea</taxon>
        <taxon>Methanobacteriati</taxon>
        <taxon>Methanobacteriota</taxon>
        <taxon>Stenosarchaea group</taxon>
        <taxon>Methanomicrobia</taxon>
        <taxon>Methanomicrobiales</taxon>
        <taxon>Methanocalculaceae</taxon>
        <taxon>Methanocalculus</taxon>
    </lineage>
</organism>
<name>A0A8J7W8X0_9EURY</name>
<dbReference type="EMBL" id="JWHL01000024">
    <property type="protein sequence ID" value="MBR1369906.1"/>
    <property type="molecule type" value="Genomic_DNA"/>
</dbReference>
<proteinExistence type="predicted"/>
<reference evidence="1" key="1">
    <citation type="submission" date="2014-12" db="EMBL/GenBank/DDBJ databases">
        <authorList>
            <person name="Huang H.-H."/>
            <person name="Chen S.-C."/>
            <person name="Lai M.-C."/>
        </authorList>
    </citation>
    <scope>NUCLEOTIDE SEQUENCE</scope>
    <source>
        <strain evidence="1">K1F9705b</strain>
    </source>
</reference>
<dbReference type="RefSeq" id="WP_211531663.1">
    <property type="nucleotide sequence ID" value="NZ_JWHL01000024.1"/>
</dbReference>
<evidence type="ECO:0000313" key="2">
    <source>
        <dbReference type="Proteomes" id="UP000730161"/>
    </source>
</evidence>